<feature type="transmembrane region" description="Helical" evidence="8">
    <location>
        <begin position="983"/>
        <end position="1009"/>
    </location>
</feature>
<feature type="transmembrane region" description="Helical" evidence="8">
    <location>
        <begin position="360"/>
        <end position="381"/>
    </location>
</feature>
<feature type="transmembrane region" description="Helical" evidence="8">
    <location>
        <begin position="12"/>
        <end position="32"/>
    </location>
</feature>
<dbReference type="Proteomes" id="UP000001494">
    <property type="component" value="Chromosome"/>
</dbReference>
<keyword evidence="5 8" id="KW-0812">Transmembrane</keyword>
<dbReference type="KEGG" id="zmm:Zmob_1597"/>
<dbReference type="FunFam" id="1.20.1640.10:FF:000001">
    <property type="entry name" value="Efflux pump membrane transporter"/>
    <property type="match status" value="1"/>
</dbReference>
<feature type="transmembrane region" description="Helical" evidence="8">
    <location>
        <begin position="527"/>
        <end position="546"/>
    </location>
</feature>
<dbReference type="AlphaFoldDB" id="A0A0H3G066"/>
<dbReference type="GO" id="GO:0005886">
    <property type="term" value="C:plasma membrane"/>
    <property type="evidence" value="ECO:0007669"/>
    <property type="project" value="UniProtKB-SubCell"/>
</dbReference>
<dbReference type="OrthoDB" id="9807350at2"/>
<feature type="transmembrane region" description="Helical" evidence="8">
    <location>
        <begin position="905"/>
        <end position="931"/>
    </location>
</feature>
<accession>A0A0H3G066</accession>
<dbReference type="RefSeq" id="WP_014501156.1">
    <property type="nucleotide sequence ID" value="NC_017262.1"/>
</dbReference>
<dbReference type="Gene3D" id="3.30.70.1440">
    <property type="entry name" value="Multidrug efflux transporter AcrB pore domain"/>
    <property type="match status" value="1"/>
</dbReference>
<keyword evidence="6 8" id="KW-1133">Transmembrane helix</keyword>
<dbReference type="GO" id="GO:0042910">
    <property type="term" value="F:xenobiotic transmembrane transporter activity"/>
    <property type="evidence" value="ECO:0007669"/>
    <property type="project" value="TreeGrafter"/>
</dbReference>
<dbReference type="Gene3D" id="1.20.1640.10">
    <property type="entry name" value="Multidrug efflux transporter AcrB transmembrane domain"/>
    <property type="match status" value="2"/>
</dbReference>
<organism evidence="9 10">
    <name type="scientific">Zymomonas mobilis subsp. mobilis (strain ATCC 10988 / DSM 424 / LMG 404 / NCIMB 8938 / NRRL B-806 / ZM1)</name>
    <dbReference type="NCBI Taxonomy" id="555217"/>
    <lineage>
        <taxon>Bacteria</taxon>
        <taxon>Pseudomonadati</taxon>
        <taxon>Pseudomonadota</taxon>
        <taxon>Alphaproteobacteria</taxon>
        <taxon>Sphingomonadales</taxon>
        <taxon>Zymomonadaceae</taxon>
        <taxon>Zymomonas</taxon>
    </lineage>
</organism>
<evidence type="ECO:0000256" key="2">
    <source>
        <dbReference type="ARBA" id="ARBA00022448"/>
    </source>
</evidence>
<sequence>MNPSRLFILRPVATSLIVIAIVLAGLLGFHYMSLSALPEVDYPTIQVSTLYPGASPEVISQTVSAPLERQFGQMSGLSRMTTKSAAGASVITLQFGLNEALDVAEQEVQAAINAANALLPADLPAPPVYAKVNPADSPVLTLAATSDTMPLTDVQNLVQTRLAQKISQVSGVGLVELSGGQRPAMRIQADTQALASYGISLSTLRTAIDNANANSAKGSFDGPTRSWQINANDQLLTVEDYKNLIIAMRNNRPVRMSDVAQVVAGAENNHLGAYYNITPAVIINVRRQPGANVIATVDNIKKQLPELEAGLPAGLKVSVVADRTTGIRASIEHVEVELVLAVVMVILVIFFFLHSIRATLIAAVAVPISLIGSFAAMYMMNYSLNNLSLMALTIASGFVVDDAIVMIENIERHIEAGVAPFQAALKGAQEIGFTIISLTISLIAVLIPLLFMSDVVGRLFREFAMTLAITILISAVVSLTLTPMLSARLLVAHRHKNPIGDRIQKGFERLEYHYEHGLRWVLGHQTLTLVLTIVTFIGTALFYVAIPKGLFPLQATGQLRIQTDTSPDVSYSRMAELQKQAAAKILQDPAVENLSVMSGVDGVTNSALNQGVMLVNLKEGISDEQPVIKRLYQAVGAVAGIRAHIQPVQDLTVDTDTGPTRFRLSVEGADTDSVHKAARAIADSLGQSKKLTDVYTDADAKGDAVYVNIDRETASRLSVTVADIDDTLYSAFGQRIISTIFTETNQYRVILEARPNLLNSIESLGHLNLAGSGTLPTPLNGFSTLKIGQAPLQIMHVAQFPAATVGFDLASNTALGDGVKAVRAQIARLDLPSGITTTLLGAASAYEKALGNQILLIFAALVCVYIVLGVLYESYIHPLTILSTLPSASVGAILALWVSGHDLDIIGIIGIILLIGIVKKNAIMMIDFAIAAEREEKKSPEEAIFNAATLRFRPILMTTLAALFAAIPLMIGHGSGAELRRPLGLAIFGGLLASQMLTVFTTPVIYLFFDRLGQKIAHFRRHKDSENEVTSA</sequence>
<feature type="transmembrane region" description="Helical" evidence="8">
    <location>
        <begin position="431"/>
        <end position="451"/>
    </location>
</feature>
<proteinExistence type="predicted"/>
<keyword evidence="3" id="KW-1003">Cell membrane</keyword>
<dbReference type="PANTHER" id="PTHR32063:SF21">
    <property type="entry name" value="MULTIDRUG RESISTANCE PROTEIN MDTB"/>
    <property type="match status" value="1"/>
</dbReference>
<comment type="subcellular location">
    <subcellularLocation>
        <location evidence="1">Cell inner membrane</location>
        <topology evidence="1">Multi-pass membrane protein</topology>
    </subcellularLocation>
</comment>
<dbReference type="Gene3D" id="3.30.70.1430">
    <property type="entry name" value="Multidrug efflux transporter AcrB pore domain"/>
    <property type="match status" value="2"/>
</dbReference>
<dbReference type="SUPFAM" id="SSF82693">
    <property type="entry name" value="Multidrug efflux transporter AcrB pore domain, PN1, PN2, PC1 and PC2 subdomains"/>
    <property type="match status" value="4"/>
</dbReference>
<evidence type="ECO:0000256" key="8">
    <source>
        <dbReference type="SAM" id="Phobius"/>
    </source>
</evidence>
<dbReference type="InterPro" id="IPR001036">
    <property type="entry name" value="Acrflvin-R"/>
</dbReference>
<evidence type="ECO:0000313" key="10">
    <source>
        <dbReference type="Proteomes" id="UP000001494"/>
    </source>
</evidence>
<feature type="transmembrane region" description="Helical" evidence="8">
    <location>
        <begin position="463"/>
        <end position="486"/>
    </location>
</feature>
<feature type="transmembrane region" description="Helical" evidence="8">
    <location>
        <begin position="336"/>
        <end position="353"/>
    </location>
</feature>
<reference evidence="9 10" key="1">
    <citation type="journal article" date="2011" name="J. Bacteriol.">
        <title>Genome sequence of the ethanol-producing Zymomonas mobilis subsp. mobilis lectotype strain ATCC 10988.</title>
        <authorList>
            <person name="Pappas K.M."/>
            <person name="Kouvelis V.N."/>
            <person name="Saunders E."/>
            <person name="Brettin T.S."/>
            <person name="Bruce D."/>
            <person name="Detter C."/>
            <person name="Balakireva M."/>
            <person name="Han C.S."/>
            <person name="Savvakis G."/>
            <person name="Kyrpides N.C."/>
            <person name="Typas M.A."/>
        </authorList>
    </citation>
    <scope>NUCLEOTIDE SEQUENCE [LARGE SCALE GENOMIC DNA]</scope>
    <source>
        <strain evidence="10">ATCC 10988 / DSM 424 / CCUG 17860 / LMG 404 / NCIMB 8938 / NRRL B-806 / ZM1</strain>
    </source>
</reference>
<dbReference type="InterPro" id="IPR027463">
    <property type="entry name" value="AcrB_DN_DC_subdom"/>
</dbReference>
<dbReference type="SUPFAM" id="SSF82714">
    <property type="entry name" value="Multidrug efflux transporter AcrB TolC docking domain, DN and DC subdomains"/>
    <property type="match status" value="2"/>
</dbReference>
<evidence type="ECO:0000256" key="1">
    <source>
        <dbReference type="ARBA" id="ARBA00004429"/>
    </source>
</evidence>
<dbReference type="EMBL" id="CP002850">
    <property type="protein sequence ID" value="AEH63411.1"/>
    <property type="molecule type" value="Genomic_DNA"/>
</dbReference>
<dbReference type="SUPFAM" id="SSF82866">
    <property type="entry name" value="Multidrug efflux transporter AcrB transmembrane domain"/>
    <property type="match status" value="2"/>
</dbReference>
<dbReference type="Pfam" id="PF00873">
    <property type="entry name" value="ACR_tran"/>
    <property type="match status" value="1"/>
</dbReference>
<dbReference type="PRINTS" id="PR00702">
    <property type="entry name" value="ACRIFLAVINRP"/>
</dbReference>
<feature type="transmembrane region" description="Helical" evidence="8">
    <location>
        <begin position="952"/>
        <end position="971"/>
    </location>
</feature>
<evidence type="ECO:0000256" key="4">
    <source>
        <dbReference type="ARBA" id="ARBA00022519"/>
    </source>
</evidence>
<evidence type="ECO:0000256" key="6">
    <source>
        <dbReference type="ARBA" id="ARBA00022989"/>
    </source>
</evidence>
<dbReference type="PANTHER" id="PTHR32063">
    <property type="match status" value="1"/>
</dbReference>
<keyword evidence="7 8" id="KW-0472">Membrane</keyword>
<keyword evidence="4" id="KW-0997">Cell inner membrane</keyword>
<dbReference type="FunFam" id="3.30.70.1430:FF:000001">
    <property type="entry name" value="Efflux pump membrane transporter"/>
    <property type="match status" value="1"/>
</dbReference>
<dbReference type="HOGENOM" id="CLU_002755_1_2_5"/>
<keyword evidence="2" id="KW-0813">Transport</keyword>
<feature type="transmembrane region" description="Helical" evidence="8">
    <location>
        <begin position="854"/>
        <end position="872"/>
    </location>
</feature>
<protein>
    <submittedName>
        <fullName evidence="9">Acriflavin resistance protein</fullName>
    </submittedName>
</protein>
<gene>
    <name evidence="9" type="ordered locus">Zmob_1597</name>
</gene>
<evidence type="ECO:0000313" key="9">
    <source>
        <dbReference type="EMBL" id="AEH63411.1"/>
    </source>
</evidence>
<dbReference type="eggNOG" id="COG0841">
    <property type="taxonomic scope" value="Bacteria"/>
</dbReference>
<evidence type="ECO:0000256" key="3">
    <source>
        <dbReference type="ARBA" id="ARBA00022475"/>
    </source>
</evidence>
<evidence type="ECO:0000256" key="7">
    <source>
        <dbReference type="ARBA" id="ARBA00023136"/>
    </source>
</evidence>
<evidence type="ECO:0000256" key="5">
    <source>
        <dbReference type="ARBA" id="ARBA00022692"/>
    </source>
</evidence>
<name>A0A0H3G066_ZYMMA</name>
<dbReference type="Gene3D" id="3.30.70.1320">
    <property type="entry name" value="Multidrug efflux transporter AcrB pore domain like"/>
    <property type="match status" value="1"/>
</dbReference>
<dbReference type="Gene3D" id="3.30.2090.10">
    <property type="entry name" value="Multidrug efflux transporter AcrB TolC docking domain, DN and DC subdomains"/>
    <property type="match status" value="2"/>
</dbReference>